<dbReference type="Proteomes" id="UP000186819">
    <property type="component" value="Unassembled WGS sequence"/>
</dbReference>
<dbReference type="RefSeq" id="WP_076600656.1">
    <property type="nucleotide sequence ID" value="NZ_FTMD01000002.1"/>
</dbReference>
<evidence type="ECO:0000256" key="4">
    <source>
        <dbReference type="ARBA" id="ARBA00022475"/>
    </source>
</evidence>
<keyword evidence="12" id="KW-1185">Reference proteome</keyword>
<evidence type="ECO:0000256" key="8">
    <source>
        <dbReference type="ARBA" id="ARBA00023136"/>
    </source>
</evidence>
<dbReference type="PROSITE" id="PS50928">
    <property type="entry name" value="ABC_TM1"/>
    <property type="match status" value="1"/>
</dbReference>
<dbReference type="PANTHER" id="PTHR30425">
    <property type="entry name" value="PHOSPHATE TRANSPORT SYSTEM PERMEASE PROTEIN PST"/>
    <property type="match status" value="1"/>
</dbReference>
<evidence type="ECO:0000256" key="2">
    <source>
        <dbReference type="ARBA" id="ARBA00007069"/>
    </source>
</evidence>
<feature type="transmembrane region" description="Helical" evidence="9">
    <location>
        <begin position="68"/>
        <end position="95"/>
    </location>
</feature>
<dbReference type="GO" id="GO:0005886">
    <property type="term" value="C:plasma membrane"/>
    <property type="evidence" value="ECO:0007669"/>
    <property type="project" value="UniProtKB-SubCell"/>
</dbReference>
<keyword evidence="3 9" id="KW-0813">Transport</keyword>
<keyword evidence="7 9" id="KW-1133">Transmembrane helix</keyword>
<organism evidence="11 12">
    <name type="scientific">Aromatoleum tolulyticum</name>
    <dbReference type="NCBI Taxonomy" id="34027"/>
    <lineage>
        <taxon>Bacteria</taxon>
        <taxon>Pseudomonadati</taxon>
        <taxon>Pseudomonadota</taxon>
        <taxon>Betaproteobacteria</taxon>
        <taxon>Rhodocyclales</taxon>
        <taxon>Rhodocyclaceae</taxon>
        <taxon>Aromatoleum</taxon>
    </lineage>
</organism>
<feature type="transmembrane region" description="Helical" evidence="9">
    <location>
        <begin position="143"/>
        <end position="164"/>
    </location>
</feature>
<dbReference type="Pfam" id="PF00528">
    <property type="entry name" value="BPD_transp_1"/>
    <property type="match status" value="1"/>
</dbReference>
<reference evidence="12" key="1">
    <citation type="submission" date="2017-01" db="EMBL/GenBank/DDBJ databases">
        <authorList>
            <person name="Varghese N."/>
            <person name="Submissions S."/>
        </authorList>
    </citation>
    <scope>NUCLEOTIDE SEQUENCE [LARGE SCALE GENOMIC DNA]</scope>
    <source>
        <strain evidence="12">ATCC 51758</strain>
    </source>
</reference>
<feature type="transmembrane region" description="Helical" evidence="9">
    <location>
        <begin position="21"/>
        <end position="48"/>
    </location>
</feature>
<feature type="transmembrane region" description="Helical" evidence="9">
    <location>
        <begin position="259"/>
        <end position="278"/>
    </location>
</feature>
<dbReference type="OrthoDB" id="9785113at2"/>
<dbReference type="InterPro" id="IPR000515">
    <property type="entry name" value="MetI-like"/>
</dbReference>
<evidence type="ECO:0000313" key="11">
    <source>
        <dbReference type="EMBL" id="SIQ05949.1"/>
    </source>
</evidence>
<evidence type="ECO:0000259" key="10">
    <source>
        <dbReference type="PROSITE" id="PS50928"/>
    </source>
</evidence>
<dbReference type="PANTHER" id="PTHR30425:SF1">
    <property type="entry name" value="PHOSPHATE TRANSPORT SYSTEM PERMEASE PROTEIN PSTC"/>
    <property type="match status" value="1"/>
</dbReference>
<keyword evidence="8 9" id="KW-0472">Membrane</keyword>
<dbReference type="Gene3D" id="1.10.3720.10">
    <property type="entry name" value="MetI-like"/>
    <property type="match status" value="1"/>
</dbReference>
<dbReference type="EMBL" id="FTMD01000002">
    <property type="protein sequence ID" value="SIQ05949.1"/>
    <property type="molecule type" value="Genomic_DNA"/>
</dbReference>
<feature type="transmembrane region" description="Helical" evidence="9">
    <location>
        <begin position="107"/>
        <end position="131"/>
    </location>
</feature>
<dbReference type="InterPro" id="IPR035906">
    <property type="entry name" value="MetI-like_sf"/>
</dbReference>
<keyword evidence="5" id="KW-0592">Phosphate transport</keyword>
<proteinExistence type="inferred from homology"/>
<evidence type="ECO:0000256" key="6">
    <source>
        <dbReference type="ARBA" id="ARBA00022692"/>
    </source>
</evidence>
<name>A0A1N6PP35_9RHOO</name>
<evidence type="ECO:0000256" key="9">
    <source>
        <dbReference type="RuleBase" id="RU363032"/>
    </source>
</evidence>
<comment type="subcellular location">
    <subcellularLocation>
        <location evidence="1 9">Cell membrane</location>
        <topology evidence="1 9">Multi-pass membrane protein</topology>
    </subcellularLocation>
</comment>
<dbReference type="AlphaFoldDB" id="A0A1N6PP35"/>
<sequence>MSPASTSFRSPAADRALFRALAFSAGAVAAILALILLYLTLASASLLFADTGLWQLHWQPSAGAYGLVAMLLGSVAVSLLALLIAVPPGLVLAVWGRFFAPPWVGGLYRGAMGLLASIPSVVYGFWGLVVLVPLLNRWAPPGASLLAAALVLALMVLPILVLQADLALDEARRRHLAAAMALGASVSGTVRRVLLPTAAPQLLPAVLLQLGRALGETMAVLMVAGNVVQLPDAISTPIRTLTANIALEMAYASGAHRTALFASGWLLFVLVTLIMLGARAMTRRLGEGYIGKGRGDAP</sequence>
<dbReference type="STRING" id="34027.SAMN05421829_102129"/>
<evidence type="ECO:0000256" key="3">
    <source>
        <dbReference type="ARBA" id="ARBA00022448"/>
    </source>
</evidence>
<dbReference type="CDD" id="cd06261">
    <property type="entry name" value="TM_PBP2"/>
    <property type="match status" value="1"/>
</dbReference>
<dbReference type="GO" id="GO:0055085">
    <property type="term" value="P:transmembrane transport"/>
    <property type="evidence" value="ECO:0007669"/>
    <property type="project" value="InterPro"/>
</dbReference>
<feature type="domain" description="ABC transmembrane type-1" evidence="10">
    <location>
        <begin position="71"/>
        <end position="278"/>
    </location>
</feature>
<evidence type="ECO:0000313" key="12">
    <source>
        <dbReference type="Proteomes" id="UP000186819"/>
    </source>
</evidence>
<comment type="similarity">
    <text evidence="2">Belongs to the binding-protein-dependent transport system permease family. CysTW subfamily.</text>
</comment>
<accession>A0A1N6PP35</accession>
<keyword evidence="6 9" id="KW-0812">Transmembrane</keyword>
<evidence type="ECO:0000256" key="5">
    <source>
        <dbReference type="ARBA" id="ARBA00022592"/>
    </source>
</evidence>
<dbReference type="InterPro" id="IPR051124">
    <property type="entry name" value="Phosphate_Transport_Permease"/>
</dbReference>
<keyword evidence="4" id="KW-1003">Cell membrane</keyword>
<evidence type="ECO:0000256" key="7">
    <source>
        <dbReference type="ARBA" id="ARBA00022989"/>
    </source>
</evidence>
<dbReference type="SUPFAM" id="SSF161098">
    <property type="entry name" value="MetI-like"/>
    <property type="match status" value="1"/>
</dbReference>
<protein>
    <submittedName>
        <fullName evidence="11">Phosphate ABC transporter membrane protein 1, PhoT family</fullName>
    </submittedName>
</protein>
<evidence type="ECO:0000256" key="1">
    <source>
        <dbReference type="ARBA" id="ARBA00004651"/>
    </source>
</evidence>
<dbReference type="GO" id="GO:0006817">
    <property type="term" value="P:phosphate ion transport"/>
    <property type="evidence" value="ECO:0007669"/>
    <property type="project" value="UniProtKB-KW"/>
</dbReference>
<gene>
    <name evidence="11" type="ORF">SAMN05421829_102129</name>
</gene>